<keyword evidence="1" id="KW-1133">Transmembrane helix</keyword>
<dbReference type="Pfam" id="PF03703">
    <property type="entry name" value="bPH_2"/>
    <property type="match status" value="1"/>
</dbReference>
<evidence type="ECO:0000313" key="3">
    <source>
        <dbReference type="EMBL" id="MDE4908422.1"/>
    </source>
</evidence>
<sequence>MSVQIDVPFTPAPSFRSYLILVTAFGMLIPTFFFAFMVFAITDGMGGALAVMAGIFVMLAFAGGIWAYLYYGTVHYLLTPTEMTWGRGVLWRQTGIVPYNRITNVDIIQGPVMRIFGISNLRIQTAGYSANQLAEIKLQGINDPEPLRAVIMDFVRSGHPVAAVTGADVAATPASGPSQAGQAADAAMLVELREIGVVLKRIEEKMQ</sequence>
<dbReference type="PANTHER" id="PTHR34473">
    <property type="entry name" value="UPF0699 TRANSMEMBRANE PROTEIN YDBS"/>
    <property type="match status" value="1"/>
</dbReference>
<dbReference type="Proteomes" id="UP001143747">
    <property type="component" value="Unassembled WGS sequence"/>
</dbReference>
<evidence type="ECO:0000259" key="2">
    <source>
        <dbReference type="Pfam" id="PF03703"/>
    </source>
</evidence>
<evidence type="ECO:0000313" key="4">
    <source>
        <dbReference type="Proteomes" id="UP001143747"/>
    </source>
</evidence>
<proteinExistence type="predicted"/>
<evidence type="ECO:0000256" key="1">
    <source>
        <dbReference type="SAM" id="Phobius"/>
    </source>
</evidence>
<dbReference type="AlphaFoldDB" id="A0A9Q4KUN4"/>
<feature type="transmembrane region" description="Helical" evidence="1">
    <location>
        <begin position="18"/>
        <end position="41"/>
    </location>
</feature>
<dbReference type="RefSeq" id="WP_274925050.1">
    <property type="nucleotide sequence ID" value="NZ_JAKELO010000002.1"/>
</dbReference>
<dbReference type="InterPro" id="IPR005182">
    <property type="entry name" value="YdbS-like_PH"/>
</dbReference>
<name>A0A9Q4KUN4_9EURY</name>
<keyword evidence="1" id="KW-0812">Transmembrane</keyword>
<comment type="caution">
    <text evidence="3">The sequence shown here is derived from an EMBL/GenBank/DDBJ whole genome shotgun (WGS) entry which is preliminary data.</text>
</comment>
<feature type="transmembrane region" description="Helical" evidence="1">
    <location>
        <begin position="48"/>
        <end position="71"/>
    </location>
</feature>
<dbReference type="EMBL" id="JAKELO010000002">
    <property type="protein sequence ID" value="MDE4908422.1"/>
    <property type="molecule type" value="Genomic_DNA"/>
</dbReference>
<keyword evidence="4" id="KW-1185">Reference proteome</keyword>
<reference evidence="3" key="1">
    <citation type="submission" date="2022-01" db="EMBL/GenBank/DDBJ databases">
        <title>Draft genome of Methanogenium marinum DSM 15558.</title>
        <authorList>
            <person name="Chen S.-C."/>
            <person name="You Y.-T."/>
        </authorList>
    </citation>
    <scope>NUCLEOTIDE SEQUENCE</scope>
    <source>
        <strain evidence="3">DSM 15558</strain>
    </source>
</reference>
<keyword evidence="1" id="KW-0472">Membrane</keyword>
<feature type="domain" description="YdbS-like PH" evidence="2">
    <location>
        <begin position="73"/>
        <end position="149"/>
    </location>
</feature>
<accession>A0A9Q4KUN4</accession>
<gene>
    <name evidence="3" type="ORF">L0665_07325</name>
</gene>
<organism evidence="3 4">
    <name type="scientific">Methanogenium marinum</name>
    <dbReference type="NCBI Taxonomy" id="348610"/>
    <lineage>
        <taxon>Archaea</taxon>
        <taxon>Methanobacteriati</taxon>
        <taxon>Methanobacteriota</taxon>
        <taxon>Stenosarchaea group</taxon>
        <taxon>Methanomicrobia</taxon>
        <taxon>Methanomicrobiales</taxon>
        <taxon>Methanomicrobiaceae</taxon>
        <taxon>Methanogenium</taxon>
    </lineage>
</organism>
<dbReference type="PANTHER" id="PTHR34473:SF2">
    <property type="entry name" value="UPF0699 TRANSMEMBRANE PROTEIN YDBT"/>
    <property type="match status" value="1"/>
</dbReference>
<protein>
    <submittedName>
        <fullName evidence="3">PH domain-containing protein</fullName>
    </submittedName>
</protein>